<feature type="domain" description="Lipid-binding serum glycoprotein C-terminal" evidence="5">
    <location>
        <begin position="350"/>
        <end position="554"/>
    </location>
</feature>
<dbReference type="Gene3D" id="3.15.20.10">
    <property type="entry name" value="Bactericidal permeability-increasing protein, domain 2"/>
    <property type="match status" value="1"/>
</dbReference>
<evidence type="ECO:0008006" key="8">
    <source>
        <dbReference type="Google" id="ProtNLM"/>
    </source>
</evidence>
<name>A0ABR1CQB0_NECAM</name>
<dbReference type="EMBL" id="JAVFWL010000003">
    <property type="protein sequence ID" value="KAK6740514.1"/>
    <property type="molecule type" value="Genomic_DNA"/>
</dbReference>
<evidence type="ECO:0000256" key="1">
    <source>
        <dbReference type="ARBA" id="ARBA00007292"/>
    </source>
</evidence>
<comment type="similarity">
    <text evidence="1">Belongs to the BPI/LBP/Plunc superfamily. BPI/LBP family.</text>
</comment>
<evidence type="ECO:0000256" key="2">
    <source>
        <dbReference type="ARBA" id="ARBA00023157"/>
    </source>
</evidence>
<evidence type="ECO:0000259" key="4">
    <source>
        <dbReference type="SMART" id="SM00328"/>
    </source>
</evidence>
<dbReference type="SUPFAM" id="SSF55394">
    <property type="entry name" value="Bactericidal permeability-increasing protein, BPI"/>
    <property type="match status" value="2"/>
</dbReference>
<keyword evidence="7" id="KW-1185">Reference proteome</keyword>
<gene>
    <name evidence="6" type="primary">Necator_chrIII.g9541</name>
    <name evidence="6" type="ORF">RB195_008776</name>
</gene>
<evidence type="ECO:0000313" key="6">
    <source>
        <dbReference type="EMBL" id="KAK6740514.1"/>
    </source>
</evidence>
<dbReference type="InterPro" id="IPR017943">
    <property type="entry name" value="Bactericidal_perm-incr_a/b_dom"/>
</dbReference>
<evidence type="ECO:0000259" key="5">
    <source>
        <dbReference type="SMART" id="SM00329"/>
    </source>
</evidence>
<dbReference type="PANTHER" id="PTHR10504">
    <property type="entry name" value="BACTERICIDAL PERMEABILITY-INCREASING BPI PROTEIN-RELATED"/>
    <property type="match status" value="1"/>
</dbReference>
<dbReference type="SMART" id="SM00328">
    <property type="entry name" value="BPI1"/>
    <property type="match status" value="1"/>
</dbReference>
<feature type="signal peptide" evidence="3">
    <location>
        <begin position="1"/>
        <end position="20"/>
    </location>
</feature>
<dbReference type="InterPro" id="IPR001124">
    <property type="entry name" value="Lipid-bd_serum_glycop_C"/>
</dbReference>
<dbReference type="Pfam" id="PF02886">
    <property type="entry name" value="LBP_BPI_CETP_C"/>
    <property type="match status" value="1"/>
</dbReference>
<protein>
    <recommendedName>
        <fullName evidence="8">LBP / BPI / CETP family protein</fullName>
    </recommendedName>
</protein>
<keyword evidence="3" id="KW-0732">Signal</keyword>
<evidence type="ECO:0000313" key="7">
    <source>
        <dbReference type="Proteomes" id="UP001303046"/>
    </source>
</evidence>
<reference evidence="6 7" key="1">
    <citation type="submission" date="2023-08" db="EMBL/GenBank/DDBJ databases">
        <title>A Necator americanus chromosomal reference genome.</title>
        <authorList>
            <person name="Ilik V."/>
            <person name="Petrzelkova K.J."/>
            <person name="Pardy F."/>
            <person name="Fuh T."/>
            <person name="Niatou-Singa F.S."/>
            <person name="Gouil Q."/>
            <person name="Baker L."/>
            <person name="Ritchie M.E."/>
            <person name="Jex A.R."/>
            <person name="Gazzola D."/>
            <person name="Li H."/>
            <person name="Toshio Fujiwara R."/>
            <person name="Zhan B."/>
            <person name="Aroian R.V."/>
            <person name="Pafco B."/>
            <person name="Schwarz E.M."/>
        </authorList>
    </citation>
    <scope>NUCLEOTIDE SEQUENCE [LARGE SCALE GENOMIC DNA]</scope>
    <source>
        <strain evidence="6 7">Aroian</strain>
        <tissue evidence="6">Whole animal</tissue>
    </source>
</reference>
<keyword evidence="2" id="KW-1015">Disulfide bond</keyword>
<feature type="chain" id="PRO_5047403352" description="LBP / BPI / CETP family protein" evidence="3">
    <location>
        <begin position="21"/>
        <end position="572"/>
    </location>
</feature>
<organism evidence="6 7">
    <name type="scientific">Necator americanus</name>
    <name type="common">Human hookworm</name>
    <dbReference type="NCBI Taxonomy" id="51031"/>
    <lineage>
        <taxon>Eukaryota</taxon>
        <taxon>Metazoa</taxon>
        <taxon>Ecdysozoa</taxon>
        <taxon>Nematoda</taxon>
        <taxon>Chromadorea</taxon>
        <taxon>Rhabditida</taxon>
        <taxon>Rhabditina</taxon>
        <taxon>Rhabditomorpha</taxon>
        <taxon>Strongyloidea</taxon>
        <taxon>Ancylostomatidae</taxon>
        <taxon>Bunostominae</taxon>
        <taxon>Necator</taxon>
    </lineage>
</organism>
<feature type="domain" description="Lipid-binding serum glycoprotein N-terminal" evidence="4">
    <location>
        <begin position="45"/>
        <end position="268"/>
    </location>
</feature>
<dbReference type="Gene3D" id="3.15.10.10">
    <property type="entry name" value="Bactericidal permeability-increasing protein, domain 1"/>
    <property type="match status" value="1"/>
</dbReference>
<dbReference type="Proteomes" id="UP001303046">
    <property type="component" value="Unassembled WGS sequence"/>
</dbReference>
<dbReference type="PANTHER" id="PTHR10504:SF139">
    <property type="entry name" value="BPI2 DOMAIN-CONTAINING PROTEIN"/>
    <property type="match status" value="1"/>
</dbReference>
<dbReference type="SMART" id="SM00329">
    <property type="entry name" value="BPI2"/>
    <property type="match status" value="1"/>
</dbReference>
<accession>A0ABR1CQB0</accession>
<comment type="caution">
    <text evidence="6">The sequence shown here is derived from an EMBL/GenBank/DDBJ whole genome shotgun (WGS) entry which is preliminary data.</text>
</comment>
<dbReference type="InterPro" id="IPR017942">
    <property type="entry name" value="Lipid-bd_serum_glycop_N"/>
</dbReference>
<dbReference type="InterPro" id="IPR032942">
    <property type="entry name" value="BPI/LBP/Plunc"/>
</dbReference>
<sequence>MTQFRTLTILLFYLVLIVQSQPQFNPINDLLIGDTNLVGPGVRVRVTSSGTTYVATIVAKALTPEVATARMPFEPKPAVIPSLPTVSISSMQLRLFQIPDTFDVTPMSPNLVAVNLRNMNLSVAAFGSGQVDDVMVEGPLEIRTNRFQLDVRVEIKRNSRGNPSLKVDLCRVAANIPVIVSVQNALTPESGGKFADALSRDGHIIFENLICPRIIFLVEKRINQRFGLLASRIALGDLNNFDMVKSLLASQQEFRRRSLRRRQLVARDVPLQPLKRRMVERHARERRQNRFHTFLNNFNMSRAESLILDYGMMDAPMISARGIEMATSGEISSPGTRTPFGPRPVSLPPPSPNFLLQLAVSDFVPNSLIIGLFNTRIDHNTPQFGPVMRTTCDMNTGSLFCVGDLFPTLRDLLPNRAVAFLFSTVKAPAFVVRPPERGGIRFQLMGLIEVVSIENNGETPIGSMEIHIDASMKMRMTSRAVRGRVNLETIRFITRSPQYLVQEELDDASFLSREILQRMVNDILKQGIPIPVHPLFKLQKPNLKLGERTMLLETNFQLNQNLIRQLTGEKLA</sequence>
<proteinExistence type="inferred from homology"/>
<evidence type="ECO:0000256" key="3">
    <source>
        <dbReference type="SAM" id="SignalP"/>
    </source>
</evidence>